<protein>
    <submittedName>
        <fullName evidence="2">Uncharacterized protein</fullName>
    </submittedName>
</protein>
<evidence type="ECO:0000313" key="3">
    <source>
        <dbReference type="Proteomes" id="UP000663671"/>
    </source>
</evidence>
<sequence>MSAQSTVQLFIIIQFIVGQPMMDLSRLWCRLPVNNRARSGVVGTLPMTVKKSSRALETSKVQHMAAQEATGVVLLLAMAFKCVVKVAAKQLENMMPGIVEWFSTELD</sequence>
<name>A0A8A1MCU5_AJECA</name>
<dbReference type="EMBL" id="CP069114">
    <property type="protein sequence ID" value="QSS63665.1"/>
    <property type="molecule type" value="Genomic_DNA"/>
</dbReference>
<dbReference type="Proteomes" id="UP000663671">
    <property type="component" value="Chromosome 1"/>
</dbReference>
<organism evidence="2 3">
    <name type="scientific">Ajellomyces capsulatus</name>
    <name type="common">Darling's disease fungus</name>
    <name type="synonym">Histoplasma capsulatum</name>
    <dbReference type="NCBI Taxonomy" id="5037"/>
    <lineage>
        <taxon>Eukaryota</taxon>
        <taxon>Fungi</taxon>
        <taxon>Dikarya</taxon>
        <taxon>Ascomycota</taxon>
        <taxon>Pezizomycotina</taxon>
        <taxon>Eurotiomycetes</taxon>
        <taxon>Eurotiomycetidae</taxon>
        <taxon>Onygenales</taxon>
        <taxon>Ajellomycetaceae</taxon>
        <taxon>Histoplasma</taxon>
    </lineage>
</organism>
<evidence type="ECO:0000313" key="2">
    <source>
        <dbReference type="EMBL" id="QSS63665.1"/>
    </source>
</evidence>
<feature type="signal peptide" evidence="1">
    <location>
        <begin position="1"/>
        <end position="18"/>
    </location>
</feature>
<proteinExistence type="predicted"/>
<evidence type="ECO:0000256" key="1">
    <source>
        <dbReference type="SAM" id="SignalP"/>
    </source>
</evidence>
<dbReference type="AlphaFoldDB" id="A0A8A1MCU5"/>
<keyword evidence="1" id="KW-0732">Signal</keyword>
<feature type="chain" id="PRO_5034442692" evidence="1">
    <location>
        <begin position="19"/>
        <end position="107"/>
    </location>
</feature>
<dbReference type="VEuPathDB" id="FungiDB:I7I51_00724"/>
<accession>A0A8A1MCU5</accession>
<gene>
    <name evidence="2" type="ORF">I7I51_00724</name>
</gene>
<reference evidence="2" key="1">
    <citation type="submission" date="2021-01" db="EMBL/GenBank/DDBJ databases">
        <title>Chromosome-level genome assembly of a human fungal pathogen reveals clustering of transcriptionally co-regulated genes.</title>
        <authorList>
            <person name="Voorhies M."/>
            <person name="Cohen S."/>
            <person name="Shea T.P."/>
            <person name="Petrus S."/>
            <person name="Munoz J.F."/>
            <person name="Poplawski S."/>
            <person name="Goldman W.E."/>
            <person name="Michael T."/>
            <person name="Cuomo C.A."/>
            <person name="Sil A."/>
            <person name="Beyhan S."/>
        </authorList>
    </citation>
    <scope>NUCLEOTIDE SEQUENCE</scope>
    <source>
        <strain evidence="2">WU24</strain>
    </source>
</reference>